<comment type="catalytic activity">
    <reaction evidence="9 10">
        <text>Release of signal peptides from bacterial membrane prolipoproteins. Hydrolyzes -Xaa-Yaa-Zaa-|-(S,diacylglyceryl)Cys-, in which Xaa is hydrophobic (preferably Leu), and Yaa (Ala or Ser) and Zaa (Gly or Ala) have small, neutral side chains.</text>
        <dbReference type="EC" id="3.4.23.36"/>
    </reaction>
</comment>
<dbReference type="PRINTS" id="PR00781">
    <property type="entry name" value="LIPOSIGPTASE"/>
</dbReference>
<evidence type="ECO:0000256" key="2">
    <source>
        <dbReference type="ARBA" id="ARBA00022475"/>
    </source>
</evidence>
<evidence type="ECO:0000313" key="12">
    <source>
        <dbReference type="EMBL" id="MFC3152175.1"/>
    </source>
</evidence>
<dbReference type="PANTHER" id="PTHR33695:SF1">
    <property type="entry name" value="LIPOPROTEIN SIGNAL PEPTIDASE"/>
    <property type="match status" value="1"/>
</dbReference>
<feature type="transmembrane region" description="Helical" evidence="9">
    <location>
        <begin position="12"/>
        <end position="36"/>
    </location>
</feature>
<comment type="similarity">
    <text evidence="1 9 11">Belongs to the peptidase A8 family.</text>
</comment>
<evidence type="ECO:0000313" key="13">
    <source>
        <dbReference type="Proteomes" id="UP001595476"/>
    </source>
</evidence>
<dbReference type="InterPro" id="IPR001872">
    <property type="entry name" value="Peptidase_A8"/>
</dbReference>
<dbReference type="Proteomes" id="UP001595476">
    <property type="component" value="Unassembled WGS sequence"/>
</dbReference>
<evidence type="ECO:0000256" key="9">
    <source>
        <dbReference type="HAMAP-Rule" id="MF_00161"/>
    </source>
</evidence>
<accession>A0ABV7HE74</accession>
<organism evidence="12 13">
    <name type="scientific">Litoribrevibacter euphylliae</name>
    <dbReference type="NCBI Taxonomy" id="1834034"/>
    <lineage>
        <taxon>Bacteria</taxon>
        <taxon>Pseudomonadati</taxon>
        <taxon>Pseudomonadota</taxon>
        <taxon>Gammaproteobacteria</taxon>
        <taxon>Oceanospirillales</taxon>
        <taxon>Oceanospirillaceae</taxon>
        <taxon>Litoribrevibacter</taxon>
    </lineage>
</organism>
<keyword evidence="8 9" id="KW-0472">Membrane</keyword>
<reference evidence="13" key="1">
    <citation type="journal article" date="2019" name="Int. J. Syst. Evol. Microbiol.">
        <title>The Global Catalogue of Microorganisms (GCM) 10K type strain sequencing project: providing services to taxonomists for standard genome sequencing and annotation.</title>
        <authorList>
            <consortium name="The Broad Institute Genomics Platform"/>
            <consortium name="The Broad Institute Genome Sequencing Center for Infectious Disease"/>
            <person name="Wu L."/>
            <person name="Ma J."/>
        </authorList>
    </citation>
    <scope>NUCLEOTIDE SEQUENCE [LARGE SCALE GENOMIC DNA]</scope>
    <source>
        <strain evidence="13">KCTC 52438</strain>
    </source>
</reference>
<dbReference type="PROSITE" id="PS00855">
    <property type="entry name" value="SPASE_II"/>
    <property type="match status" value="1"/>
</dbReference>
<keyword evidence="7 9" id="KW-1133">Transmembrane helix</keyword>
<dbReference type="PANTHER" id="PTHR33695">
    <property type="entry name" value="LIPOPROTEIN SIGNAL PEPTIDASE"/>
    <property type="match status" value="1"/>
</dbReference>
<evidence type="ECO:0000256" key="7">
    <source>
        <dbReference type="ARBA" id="ARBA00022989"/>
    </source>
</evidence>
<evidence type="ECO:0000256" key="10">
    <source>
        <dbReference type="RuleBase" id="RU000594"/>
    </source>
</evidence>
<feature type="transmembrane region" description="Helical" evidence="9">
    <location>
        <begin position="101"/>
        <end position="122"/>
    </location>
</feature>
<evidence type="ECO:0000256" key="1">
    <source>
        <dbReference type="ARBA" id="ARBA00006139"/>
    </source>
</evidence>
<proteinExistence type="inferred from homology"/>
<keyword evidence="3 9" id="KW-0645">Protease</keyword>
<dbReference type="NCBIfam" id="TIGR00077">
    <property type="entry name" value="lspA"/>
    <property type="match status" value="1"/>
</dbReference>
<name>A0ABV7HE74_9GAMM</name>
<keyword evidence="5 9" id="KW-0064">Aspartyl protease</keyword>
<dbReference type="EC" id="3.4.23.36" evidence="9"/>
<dbReference type="GO" id="GO:0004190">
    <property type="term" value="F:aspartic-type endopeptidase activity"/>
    <property type="evidence" value="ECO:0007669"/>
    <property type="project" value="UniProtKB-EC"/>
</dbReference>
<evidence type="ECO:0000256" key="4">
    <source>
        <dbReference type="ARBA" id="ARBA00022692"/>
    </source>
</evidence>
<comment type="pathway">
    <text evidence="9">Protein modification; lipoprotein biosynthesis (signal peptide cleavage).</text>
</comment>
<comment type="function">
    <text evidence="9 10">This protein specifically catalyzes the removal of signal peptides from prolipoproteins.</text>
</comment>
<evidence type="ECO:0000256" key="11">
    <source>
        <dbReference type="RuleBase" id="RU004181"/>
    </source>
</evidence>
<evidence type="ECO:0000256" key="6">
    <source>
        <dbReference type="ARBA" id="ARBA00022801"/>
    </source>
</evidence>
<keyword evidence="2 9" id="KW-1003">Cell membrane</keyword>
<protein>
    <recommendedName>
        <fullName evidence="9">Lipoprotein signal peptidase</fullName>
        <ecNumber evidence="9">3.4.23.36</ecNumber>
    </recommendedName>
    <alternativeName>
        <fullName evidence="9">Prolipoprotein signal peptidase</fullName>
    </alternativeName>
    <alternativeName>
        <fullName evidence="9">Signal peptidase II</fullName>
        <shortName evidence="9">SPase II</shortName>
    </alternativeName>
</protein>
<comment type="subcellular location">
    <subcellularLocation>
        <location evidence="9">Cell membrane</location>
        <topology evidence="9">Multi-pass membrane protein</topology>
    </subcellularLocation>
</comment>
<dbReference type="RefSeq" id="WP_386722044.1">
    <property type="nucleotide sequence ID" value="NZ_JBHRSZ010000006.1"/>
</dbReference>
<keyword evidence="6 9" id="KW-0378">Hydrolase</keyword>
<dbReference type="HAMAP" id="MF_00161">
    <property type="entry name" value="LspA"/>
    <property type="match status" value="1"/>
</dbReference>
<evidence type="ECO:0000256" key="5">
    <source>
        <dbReference type="ARBA" id="ARBA00022750"/>
    </source>
</evidence>
<sequence length="163" mass="18319">MALEFQQKRAIWLILAVTVIALDYISKQVASTVLVYGQSVEVMPMFNWTLLHNYGAAFSFLSDQGGWQRWFFAGIAFVVSTGLIGWLLFGKQVSQWEKVAIALVLGGALGNLYDRMVYGYVIDFIHVYYDVYHFPAFNLADTAISIGAAILVIDSLFMARRSE</sequence>
<feature type="transmembrane region" description="Helical" evidence="9">
    <location>
        <begin position="70"/>
        <end position="89"/>
    </location>
</feature>
<feature type="active site" evidence="9">
    <location>
        <position position="141"/>
    </location>
</feature>
<feature type="transmembrane region" description="Helical" evidence="9">
    <location>
        <begin position="142"/>
        <end position="159"/>
    </location>
</feature>
<evidence type="ECO:0000256" key="3">
    <source>
        <dbReference type="ARBA" id="ARBA00022670"/>
    </source>
</evidence>
<evidence type="ECO:0000256" key="8">
    <source>
        <dbReference type="ARBA" id="ARBA00023136"/>
    </source>
</evidence>
<feature type="active site" evidence="9">
    <location>
        <position position="123"/>
    </location>
</feature>
<gene>
    <name evidence="9 12" type="primary">lspA</name>
    <name evidence="12" type="ORF">ACFOEK_14150</name>
</gene>
<dbReference type="Pfam" id="PF01252">
    <property type="entry name" value="Peptidase_A8"/>
    <property type="match status" value="1"/>
</dbReference>
<keyword evidence="13" id="KW-1185">Reference proteome</keyword>
<comment type="caution">
    <text evidence="12">The sequence shown here is derived from an EMBL/GenBank/DDBJ whole genome shotgun (WGS) entry which is preliminary data.</text>
</comment>
<keyword evidence="4 9" id="KW-0812">Transmembrane</keyword>
<dbReference type="EMBL" id="JBHRSZ010000006">
    <property type="protein sequence ID" value="MFC3152175.1"/>
    <property type="molecule type" value="Genomic_DNA"/>
</dbReference>